<dbReference type="Proteomes" id="UP000008815">
    <property type="component" value="Chromosome 2"/>
</dbReference>
<proteinExistence type="predicted"/>
<name>A0A0H3KMQ5_BURM1</name>
<organism evidence="1 2">
    <name type="scientific">Burkholderia multivorans (strain ATCC 17616 / 249)</name>
    <dbReference type="NCBI Taxonomy" id="395019"/>
    <lineage>
        <taxon>Bacteria</taxon>
        <taxon>Pseudomonadati</taxon>
        <taxon>Pseudomonadota</taxon>
        <taxon>Betaproteobacteria</taxon>
        <taxon>Burkholderiales</taxon>
        <taxon>Burkholderiaceae</taxon>
        <taxon>Burkholderia</taxon>
        <taxon>Burkholderia cepacia complex</taxon>
    </lineage>
</organism>
<accession>A0A0H3KMQ5</accession>
<evidence type="ECO:0000313" key="1">
    <source>
        <dbReference type="EMBL" id="BAG46510.1"/>
    </source>
</evidence>
<dbReference type="KEGG" id="bmj:BMULJ_04660"/>
<dbReference type="EMBL" id="AP009386">
    <property type="protein sequence ID" value="BAG46510.1"/>
    <property type="molecule type" value="Genomic_DNA"/>
</dbReference>
<dbReference type="AlphaFoldDB" id="A0A0H3KMQ5"/>
<dbReference type="RefSeq" id="WP_012216690.1">
    <property type="nucleotide sequence ID" value="NC_010086.1"/>
</dbReference>
<gene>
    <name evidence="1" type="ordered locus">BMULJ_04660</name>
</gene>
<dbReference type="eggNOG" id="ENOG5032QC3">
    <property type="taxonomic scope" value="Bacteria"/>
</dbReference>
<dbReference type="KEGG" id="bmu:Bmul_3848"/>
<dbReference type="HOGENOM" id="CLU_2166258_0_0_4"/>
<keyword evidence="2" id="KW-1185">Reference proteome</keyword>
<protein>
    <submittedName>
        <fullName evidence="1">Bacteriophage protein</fullName>
    </submittedName>
</protein>
<reference evidence="1 2" key="1">
    <citation type="submission" date="2007-04" db="EMBL/GenBank/DDBJ databases">
        <title>Complete genome sequence of Burkholderia multivorans ATCC 17616.</title>
        <authorList>
            <person name="Ohtsubo Y."/>
            <person name="Yamashita A."/>
            <person name="Kurokawa K."/>
            <person name="Takami H."/>
            <person name="Yuhara S."/>
            <person name="Nishiyama E."/>
            <person name="Endo R."/>
            <person name="Miyazaki R."/>
            <person name="Ono A."/>
            <person name="Yano K."/>
            <person name="Ito M."/>
            <person name="Sota M."/>
            <person name="Yuji N."/>
            <person name="Hattori M."/>
            <person name="Tsuda M."/>
        </authorList>
    </citation>
    <scope>NUCLEOTIDE SEQUENCE [LARGE SCALE GENOMIC DNA]</scope>
    <source>
        <strain evidence="2">ATCC 17616 / 249</strain>
    </source>
</reference>
<sequence length="110" mass="11995">MKRETGVRGLRCRPGDLARIKEAWNPALIGRIVLVKAAHSETEWVVMLLGEPGITLTKNRKRIAASNCVLAYDSALEPIRAVEAGTGDEITAADVEGRRRRHSLPAPVSL</sequence>
<evidence type="ECO:0000313" key="2">
    <source>
        <dbReference type="Proteomes" id="UP000008815"/>
    </source>
</evidence>